<gene>
    <name evidence="3" type="ORF">EV187_1568</name>
</gene>
<protein>
    <submittedName>
        <fullName evidence="3">Uncharacterized protein</fullName>
    </submittedName>
</protein>
<keyword evidence="2" id="KW-0472">Membrane</keyword>
<comment type="caution">
    <text evidence="3">The sequence shown here is derived from an EMBL/GenBank/DDBJ whole genome shotgun (WGS) entry which is preliminary data.</text>
</comment>
<feature type="transmembrane region" description="Helical" evidence="2">
    <location>
        <begin position="21"/>
        <end position="44"/>
    </location>
</feature>
<keyword evidence="2" id="KW-1133">Transmembrane helix</keyword>
<sequence length="219" mass="23284">MPEIDDLLDAERNRRRPARRARVALIVAGAATVVALGAGAALAATGAASLIQHDAESSAVDDVVAPSIEPMTPTAVPSTSANEPTATEPTAAPQPALEEFGFPVYDASTDIATIPRPVADHDPANTEIWLTQQGIIADCMQEKGLEYRFTGYWLIPPGITWEQQQIALELAQAGTPEFEALHGVSEFGPDDPDVVPEYRWEDAGCVGYAVHVTGMDDAH</sequence>
<keyword evidence="4" id="KW-1185">Reference proteome</keyword>
<name>A0A4Q7MCW0_9MICO</name>
<evidence type="ECO:0000313" key="4">
    <source>
        <dbReference type="Proteomes" id="UP000293289"/>
    </source>
</evidence>
<evidence type="ECO:0000313" key="3">
    <source>
        <dbReference type="EMBL" id="RZS65864.1"/>
    </source>
</evidence>
<dbReference type="EMBL" id="SGWY01000002">
    <property type="protein sequence ID" value="RZS65864.1"/>
    <property type="molecule type" value="Genomic_DNA"/>
</dbReference>
<accession>A0A4Q7MCW0</accession>
<feature type="compositionally biased region" description="Low complexity" evidence="1">
    <location>
        <begin position="79"/>
        <end position="95"/>
    </location>
</feature>
<organism evidence="3 4">
    <name type="scientific">Agromyces ramosus</name>
    <dbReference type="NCBI Taxonomy" id="33879"/>
    <lineage>
        <taxon>Bacteria</taxon>
        <taxon>Bacillati</taxon>
        <taxon>Actinomycetota</taxon>
        <taxon>Actinomycetes</taxon>
        <taxon>Micrococcales</taxon>
        <taxon>Microbacteriaceae</taxon>
        <taxon>Agromyces</taxon>
    </lineage>
</organism>
<evidence type="ECO:0000256" key="1">
    <source>
        <dbReference type="SAM" id="MobiDB-lite"/>
    </source>
</evidence>
<dbReference type="RefSeq" id="WP_130352516.1">
    <property type="nucleotide sequence ID" value="NZ_SGWY01000002.1"/>
</dbReference>
<dbReference type="OrthoDB" id="5124586at2"/>
<dbReference type="AlphaFoldDB" id="A0A4Q7MCW0"/>
<proteinExistence type="predicted"/>
<dbReference type="Proteomes" id="UP000293289">
    <property type="component" value="Unassembled WGS sequence"/>
</dbReference>
<reference evidence="3 4" key="1">
    <citation type="submission" date="2019-02" db="EMBL/GenBank/DDBJ databases">
        <title>Genomic Encyclopedia of Type Strains, Phase IV (KMG-IV): sequencing the most valuable type-strain genomes for metagenomic binning, comparative biology and taxonomic classification.</title>
        <authorList>
            <person name="Goeker M."/>
        </authorList>
    </citation>
    <scope>NUCLEOTIDE SEQUENCE [LARGE SCALE GENOMIC DNA]</scope>
    <source>
        <strain evidence="3 4">DSM 43045</strain>
    </source>
</reference>
<keyword evidence="2" id="KW-0812">Transmembrane</keyword>
<evidence type="ECO:0000256" key="2">
    <source>
        <dbReference type="SAM" id="Phobius"/>
    </source>
</evidence>
<feature type="region of interest" description="Disordered" evidence="1">
    <location>
        <begin position="69"/>
        <end position="95"/>
    </location>
</feature>